<accession>A0ACC0GY98</accession>
<comment type="caution">
    <text evidence="1">The sequence shown here is derived from an EMBL/GenBank/DDBJ whole genome shotgun (WGS) entry which is preliminary data.</text>
</comment>
<evidence type="ECO:0000313" key="2">
    <source>
        <dbReference type="Proteomes" id="UP001060215"/>
    </source>
</evidence>
<sequence>MEMEKANMIHSFPLPASVILDLDVFQTNPWDLPGDSKEKRYFFCKRSKKNVNKCKGITGSGYWKAMEIGNCSGLWNLALYNNQFTGEIPFSITNASLMYSLDVEDNHLKGELPSEIVANLFKLSYLHLSYNDMVGHDNNSNLVSFFTALKNCMILDELELADMDLGGRLSSSIGQLVASTSWSFDLSNNRLSGEIPKSLGDLVQLNFMFLNHNLLTGAIPLSLGQCMDISKLDLSHNRLTGNIPPEISNLQEIRIFLNLSHNHLEGPLPIELSKLENVQEIDLSSNNLTGSIFP</sequence>
<proteinExistence type="predicted"/>
<protein>
    <submittedName>
        <fullName evidence="1">Leucine-rich repeat receptor-like serine/threonine-protein kinase</fullName>
    </submittedName>
</protein>
<gene>
    <name evidence="1" type="ORF">LOK49_LG08G00069</name>
</gene>
<dbReference type="EMBL" id="CM045766">
    <property type="protein sequence ID" value="KAI8005295.1"/>
    <property type="molecule type" value="Genomic_DNA"/>
</dbReference>
<evidence type="ECO:0000313" key="1">
    <source>
        <dbReference type="EMBL" id="KAI8005295.1"/>
    </source>
</evidence>
<organism evidence="1 2">
    <name type="scientific">Camellia lanceoleosa</name>
    <dbReference type="NCBI Taxonomy" id="1840588"/>
    <lineage>
        <taxon>Eukaryota</taxon>
        <taxon>Viridiplantae</taxon>
        <taxon>Streptophyta</taxon>
        <taxon>Embryophyta</taxon>
        <taxon>Tracheophyta</taxon>
        <taxon>Spermatophyta</taxon>
        <taxon>Magnoliopsida</taxon>
        <taxon>eudicotyledons</taxon>
        <taxon>Gunneridae</taxon>
        <taxon>Pentapetalae</taxon>
        <taxon>asterids</taxon>
        <taxon>Ericales</taxon>
        <taxon>Theaceae</taxon>
        <taxon>Camellia</taxon>
    </lineage>
</organism>
<reference evidence="1 2" key="1">
    <citation type="journal article" date="2022" name="Plant J.">
        <title>Chromosome-level genome of Camellia lanceoleosa provides a valuable resource for understanding genome evolution and self-incompatibility.</title>
        <authorList>
            <person name="Gong W."/>
            <person name="Xiao S."/>
            <person name="Wang L."/>
            <person name="Liao Z."/>
            <person name="Chang Y."/>
            <person name="Mo W."/>
            <person name="Hu G."/>
            <person name="Li W."/>
            <person name="Zhao G."/>
            <person name="Zhu H."/>
            <person name="Hu X."/>
            <person name="Ji K."/>
            <person name="Xiang X."/>
            <person name="Song Q."/>
            <person name="Yuan D."/>
            <person name="Jin S."/>
            <person name="Zhang L."/>
        </authorList>
    </citation>
    <scope>NUCLEOTIDE SEQUENCE [LARGE SCALE GENOMIC DNA]</scope>
    <source>
        <strain evidence="1">SQ_2022a</strain>
    </source>
</reference>
<dbReference type="Proteomes" id="UP001060215">
    <property type="component" value="Chromosome 9"/>
</dbReference>
<name>A0ACC0GY98_9ERIC</name>
<keyword evidence="2" id="KW-1185">Reference proteome</keyword>